<evidence type="ECO:0000256" key="3">
    <source>
        <dbReference type="ARBA" id="ARBA00043995"/>
    </source>
</evidence>
<protein>
    <recommendedName>
        <fullName evidence="4">lipopolysaccharide heptosyltransferase II</fullName>
        <ecNumber evidence="4">2.4.99.24</ecNumber>
    </recommendedName>
</protein>
<dbReference type="EC" id="2.4.99.24" evidence="4"/>
<dbReference type="AlphaFoldDB" id="A0A3D8IB22"/>
<dbReference type="GO" id="GO:0005829">
    <property type="term" value="C:cytosol"/>
    <property type="evidence" value="ECO:0007669"/>
    <property type="project" value="TreeGrafter"/>
</dbReference>
<evidence type="ECO:0000256" key="1">
    <source>
        <dbReference type="ARBA" id="ARBA00022676"/>
    </source>
</evidence>
<dbReference type="GO" id="GO:0008713">
    <property type="term" value="F:ADP-heptose-lipopolysaccharide heptosyltransferase activity"/>
    <property type="evidence" value="ECO:0007669"/>
    <property type="project" value="UniProtKB-EC"/>
</dbReference>
<organism evidence="6 7">
    <name type="scientific">Helicobacter ganmani</name>
    <dbReference type="NCBI Taxonomy" id="60246"/>
    <lineage>
        <taxon>Bacteria</taxon>
        <taxon>Pseudomonadati</taxon>
        <taxon>Campylobacterota</taxon>
        <taxon>Epsilonproteobacteria</taxon>
        <taxon>Campylobacterales</taxon>
        <taxon>Helicobacteraceae</taxon>
        <taxon>Helicobacter</taxon>
    </lineage>
</organism>
<keyword evidence="7" id="KW-1185">Reference proteome</keyword>
<dbReference type="RefSeq" id="WP_115551887.1">
    <property type="nucleotide sequence ID" value="NZ_CAOQIW010000001.1"/>
</dbReference>
<dbReference type="Gene3D" id="3.40.50.2000">
    <property type="entry name" value="Glycogen Phosphorylase B"/>
    <property type="match status" value="2"/>
</dbReference>
<dbReference type="NCBIfam" id="TIGR02195">
    <property type="entry name" value="heptsyl_trn_II"/>
    <property type="match status" value="1"/>
</dbReference>
<gene>
    <name evidence="6" type="primary">waaF</name>
    <name evidence="6" type="ORF">CQA43_06940</name>
</gene>
<keyword evidence="1" id="KW-0328">Glycosyltransferase</keyword>
<proteinExistence type="inferred from homology"/>
<name>A0A3D8IB22_9HELI</name>
<comment type="caution">
    <text evidence="6">The sequence shown here is derived from an EMBL/GenBank/DDBJ whole genome shotgun (WGS) entry which is preliminary data.</text>
</comment>
<evidence type="ECO:0000313" key="7">
    <source>
        <dbReference type="Proteomes" id="UP000256650"/>
    </source>
</evidence>
<dbReference type="GO" id="GO:0009244">
    <property type="term" value="P:lipopolysaccharide core region biosynthetic process"/>
    <property type="evidence" value="ECO:0007669"/>
    <property type="project" value="TreeGrafter"/>
</dbReference>
<evidence type="ECO:0000256" key="5">
    <source>
        <dbReference type="ARBA" id="ARBA00047503"/>
    </source>
</evidence>
<dbReference type="InterPro" id="IPR051199">
    <property type="entry name" value="LPS_LOS_Heptosyltrfase"/>
</dbReference>
<dbReference type="Proteomes" id="UP000256650">
    <property type="component" value="Unassembled WGS sequence"/>
</dbReference>
<comment type="similarity">
    <text evidence="3">Belongs to the glycosyltransferase 9 family.</text>
</comment>
<sequence>MNKILVRIPNWLGDAVMATFALEILFLRFPQAHFYLVGSATSIALFAHYPRVSILEDKSKKAKFRIPSLYRLAKSIPPCDLGFTFQNNFLSALLLYFNGAKFRAGFAKEMRSFLLTFHPKKPTDIHEASRFARLVESALHSQRFQTQNQNFESLEIPPKLYLKKPNLQITLPQHFKDSKIAGINAGAAFGVAKRWEESYFAQVIWFLLSQDYKIILFGVQSENAINDKILEYLRAIPHFTESAFQNILNLSGKTTIESLMAYFLKLNFLLTNDSGPMHIASALEIPTLALFGPTNIKETCPFNAKNSHILSLETFHQKLPCMPCMQRTCPIPKDSTDYHTCMRNLTPNLVINKIQSLISEIKIQSTQKLASEQQ</sequence>
<dbReference type="CDD" id="cd03789">
    <property type="entry name" value="GT9_LPS_heptosyltransferase"/>
    <property type="match status" value="1"/>
</dbReference>
<evidence type="ECO:0000256" key="2">
    <source>
        <dbReference type="ARBA" id="ARBA00022679"/>
    </source>
</evidence>
<reference evidence="6 7" key="1">
    <citation type="submission" date="2018-04" db="EMBL/GenBank/DDBJ databases">
        <title>Novel Campyloabacter and Helicobacter Species and Strains.</title>
        <authorList>
            <person name="Mannion A.J."/>
            <person name="Shen Z."/>
            <person name="Fox J.G."/>
        </authorList>
    </citation>
    <scope>NUCLEOTIDE SEQUENCE [LARGE SCALE GENOMIC DNA]</scope>
    <source>
        <strain evidence="6 7">MIT 99-5101</strain>
    </source>
</reference>
<dbReference type="EMBL" id="NXLS01000007">
    <property type="protein sequence ID" value="RDU62322.1"/>
    <property type="molecule type" value="Genomic_DNA"/>
</dbReference>
<dbReference type="PANTHER" id="PTHR30160:SF7">
    <property type="entry name" value="ADP-HEPTOSE--LPS HEPTOSYLTRANSFERASE 2"/>
    <property type="match status" value="1"/>
</dbReference>
<dbReference type="PANTHER" id="PTHR30160">
    <property type="entry name" value="TETRAACYLDISACCHARIDE 4'-KINASE-RELATED"/>
    <property type="match status" value="1"/>
</dbReference>
<comment type="catalytic activity">
    <reaction evidence="5">
        <text>an L-alpha-D-Hep-(1-&gt;5)-[alpha-Kdo-(2-&gt;4)]-alpha-Kdo-(2-&gt;6)-lipid A + ADP-L-glycero-beta-D-manno-heptose = an L-alpha-D-Hep-(1-&gt;3)-L-alpha-D-Hep-(1-&gt;5)-[alpha-Kdo-(2-&gt;4)]-alpha-Kdo-(2-&gt;6)-lipid A + ADP + H(+)</text>
        <dbReference type="Rhea" id="RHEA:74071"/>
        <dbReference type="ChEBI" id="CHEBI:15378"/>
        <dbReference type="ChEBI" id="CHEBI:61506"/>
        <dbReference type="ChEBI" id="CHEBI:193068"/>
        <dbReference type="ChEBI" id="CHEBI:193069"/>
        <dbReference type="ChEBI" id="CHEBI:456216"/>
        <dbReference type="EC" id="2.4.99.24"/>
    </reaction>
</comment>
<evidence type="ECO:0000256" key="4">
    <source>
        <dbReference type="ARBA" id="ARBA00044042"/>
    </source>
</evidence>
<dbReference type="SUPFAM" id="SSF53756">
    <property type="entry name" value="UDP-Glycosyltransferase/glycogen phosphorylase"/>
    <property type="match status" value="1"/>
</dbReference>
<dbReference type="Pfam" id="PF01075">
    <property type="entry name" value="Glyco_transf_9"/>
    <property type="match status" value="1"/>
</dbReference>
<dbReference type="GeneID" id="82536024"/>
<keyword evidence="2 6" id="KW-0808">Transferase</keyword>
<evidence type="ECO:0000313" key="6">
    <source>
        <dbReference type="EMBL" id="RDU62322.1"/>
    </source>
</evidence>
<accession>A0A3D8IB22</accession>
<dbReference type="OrthoDB" id="9797795at2"/>
<dbReference type="InterPro" id="IPR011910">
    <property type="entry name" value="RfaF"/>
</dbReference>
<dbReference type="InterPro" id="IPR002201">
    <property type="entry name" value="Glyco_trans_9"/>
</dbReference>